<dbReference type="Gene3D" id="1.20.1740.10">
    <property type="entry name" value="Amino acid/polyamine transporter I"/>
    <property type="match status" value="1"/>
</dbReference>
<dbReference type="GO" id="GO:0009847">
    <property type="term" value="P:spore germination"/>
    <property type="evidence" value="ECO:0007669"/>
    <property type="project" value="InterPro"/>
</dbReference>
<organism evidence="9 10">
    <name type="scientific">Natronincola peptidivorans</name>
    <dbReference type="NCBI Taxonomy" id="426128"/>
    <lineage>
        <taxon>Bacteria</taxon>
        <taxon>Bacillati</taxon>
        <taxon>Bacillota</taxon>
        <taxon>Clostridia</taxon>
        <taxon>Peptostreptococcales</taxon>
        <taxon>Natronincolaceae</taxon>
        <taxon>Natronincola</taxon>
    </lineage>
</organism>
<feature type="transmembrane region" description="Helical" evidence="8">
    <location>
        <begin position="118"/>
        <end position="136"/>
    </location>
</feature>
<keyword evidence="4" id="KW-0309">Germination</keyword>
<evidence type="ECO:0000256" key="5">
    <source>
        <dbReference type="ARBA" id="ARBA00022692"/>
    </source>
</evidence>
<evidence type="ECO:0000256" key="7">
    <source>
        <dbReference type="ARBA" id="ARBA00023136"/>
    </source>
</evidence>
<evidence type="ECO:0000256" key="1">
    <source>
        <dbReference type="ARBA" id="ARBA00004141"/>
    </source>
</evidence>
<dbReference type="InterPro" id="IPR004761">
    <property type="entry name" value="Spore_GerAB"/>
</dbReference>
<evidence type="ECO:0000313" key="9">
    <source>
        <dbReference type="EMBL" id="SES94505.1"/>
    </source>
</evidence>
<keyword evidence="3" id="KW-0813">Transport</keyword>
<keyword evidence="10" id="KW-1185">Reference proteome</keyword>
<protein>
    <submittedName>
        <fullName evidence="9">Spore germination protein</fullName>
    </submittedName>
</protein>
<keyword evidence="5 8" id="KW-0812">Transmembrane</keyword>
<dbReference type="STRING" id="426128.SAMN05660297_00957"/>
<feature type="transmembrane region" description="Helical" evidence="8">
    <location>
        <begin position="339"/>
        <end position="358"/>
    </location>
</feature>
<dbReference type="PANTHER" id="PTHR34975:SF2">
    <property type="entry name" value="SPORE GERMINATION PROTEIN A2"/>
    <property type="match status" value="1"/>
</dbReference>
<feature type="transmembrane region" description="Helical" evidence="8">
    <location>
        <begin position="148"/>
        <end position="168"/>
    </location>
</feature>
<keyword evidence="7 8" id="KW-0472">Membrane</keyword>
<evidence type="ECO:0000313" key="10">
    <source>
        <dbReference type="Proteomes" id="UP000199568"/>
    </source>
</evidence>
<feature type="transmembrane region" description="Helical" evidence="8">
    <location>
        <begin position="271"/>
        <end position="295"/>
    </location>
</feature>
<dbReference type="OrthoDB" id="2716906at2"/>
<reference evidence="9 10" key="1">
    <citation type="submission" date="2016-10" db="EMBL/GenBank/DDBJ databases">
        <authorList>
            <person name="de Groot N.N."/>
        </authorList>
    </citation>
    <scope>NUCLEOTIDE SEQUENCE [LARGE SCALE GENOMIC DNA]</scope>
    <source>
        <strain evidence="9 10">DSM 18979</strain>
    </source>
</reference>
<feature type="transmembrane region" description="Helical" evidence="8">
    <location>
        <begin position="307"/>
        <end position="327"/>
    </location>
</feature>
<comment type="subcellular location">
    <subcellularLocation>
        <location evidence="1">Membrane</location>
        <topology evidence="1">Multi-pass membrane protein</topology>
    </subcellularLocation>
</comment>
<comment type="similarity">
    <text evidence="2">Belongs to the amino acid-polyamine-organocation (APC) superfamily. Spore germination protein (SGP) (TC 2.A.3.9) family.</text>
</comment>
<evidence type="ECO:0000256" key="2">
    <source>
        <dbReference type="ARBA" id="ARBA00007998"/>
    </source>
</evidence>
<dbReference type="RefSeq" id="WP_090440124.1">
    <property type="nucleotide sequence ID" value="NZ_FOHU01000003.1"/>
</dbReference>
<accession>A0A1I0AJM4</accession>
<dbReference type="GO" id="GO:0016020">
    <property type="term" value="C:membrane"/>
    <property type="evidence" value="ECO:0007669"/>
    <property type="project" value="UniProtKB-SubCell"/>
</dbReference>
<dbReference type="PANTHER" id="PTHR34975">
    <property type="entry name" value="SPORE GERMINATION PROTEIN A2"/>
    <property type="match status" value="1"/>
</dbReference>
<name>A0A1I0AJM4_9FIRM</name>
<keyword evidence="6 8" id="KW-1133">Transmembrane helix</keyword>
<gene>
    <name evidence="9" type="ORF">SAMN05660297_00957</name>
</gene>
<feature type="transmembrane region" description="Helical" evidence="8">
    <location>
        <begin position="188"/>
        <end position="208"/>
    </location>
</feature>
<evidence type="ECO:0000256" key="4">
    <source>
        <dbReference type="ARBA" id="ARBA00022544"/>
    </source>
</evidence>
<dbReference type="NCBIfam" id="TIGR00912">
    <property type="entry name" value="2A0309"/>
    <property type="match status" value="1"/>
</dbReference>
<feature type="transmembrane region" description="Helical" evidence="8">
    <location>
        <begin position="83"/>
        <end position="106"/>
    </location>
</feature>
<dbReference type="AlphaFoldDB" id="A0A1I0AJM4"/>
<feature type="transmembrane region" description="Helical" evidence="8">
    <location>
        <begin position="42"/>
        <end position="62"/>
    </location>
</feature>
<feature type="transmembrane region" description="Helical" evidence="8">
    <location>
        <begin position="12"/>
        <end position="30"/>
    </location>
</feature>
<feature type="transmembrane region" description="Helical" evidence="8">
    <location>
        <begin position="220"/>
        <end position="243"/>
    </location>
</feature>
<evidence type="ECO:0000256" key="6">
    <source>
        <dbReference type="ARBA" id="ARBA00022989"/>
    </source>
</evidence>
<sequence>MYSNNDRITYYQIINILVLTLIGVGVLTLPRELIGMAKTDGWLLLIIGGTISMGIAYIHGYIIKAFPRKKYFDILSLTLTKPIAYLFSVFFIIYLVGTNGFLLRILAEVIKVFLLPRTPIEVIFIGMLFVVAYSARLGIEPLGRITNILFPGLIVFVIAMFALTFANVDFTNLLPIFQTPPDQMLRGLNIVVFSFLGFELLLVFGAFLDKPQKAPRIGPIAVFLVLIVYLILNLSVLANFGVYNTERLIWPTLSVFETIEFPGAFIENVQIIIMSIWVYTIFMTIAPMYLASSILMGQVMGGREQNYFVLPLVPIVYFVALYSDSIADVYKDFGTFSDYTVYFIVLGMPIAILIGMMVRKMLKNKDNQST</sequence>
<evidence type="ECO:0000256" key="8">
    <source>
        <dbReference type="SAM" id="Phobius"/>
    </source>
</evidence>
<dbReference type="Pfam" id="PF03845">
    <property type="entry name" value="Spore_permease"/>
    <property type="match status" value="1"/>
</dbReference>
<evidence type="ECO:0000256" key="3">
    <source>
        <dbReference type="ARBA" id="ARBA00022448"/>
    </source>
</evidence>
<proteinExistence type="inferred from homology"/>
<dbReference type="EMBL" id="FOHU01000003">
    <property type="protein sequence ID" value="SES94505.1"/>
    <property type="molecule type" value="Genomic_DNA"/>
</dbReference>
<dbReference type="Proteomes" id="UP000199568">
    <property type="component" value="Unassembled WGS sequence"/>
</dbReference>